<dbReference type="EMBL" id="DF820456">
    <property type="protein sequence ID" value="GAK50183.1"/>
    <property type="molecule type" value="Genomic_DNA"/>
</dbReference>
<dbReference type="InterPro" id="IPR022385">
    <property type="entry name" value="Rhs_assc_core"/>
</dbReference>
<feature type="domain" description="DUF4329" evidence="1">
    <location>
        <begin position="42"/>
        <end position="164"/>
    </location>
</feature>
<dbReference type="AlphaFoldDB" id="A0A0S6VS93"/>
<evidence type="ECO:0000313" key="3">
    <source>
        <dbReference type="Proteomes" id="UP000030700"/>
    </source>
</evidence>
<name>A0A0S6VS93_9BACT</name>
<gene>
    <name evidence="2" type="ORF">U14_01410</name>
</gene>
<dbReference type="Gene3D" id="2.180.10.10">
    <property type="entry name" value="RHS repeat-associated core"/>
    <property type="match status" value="1"/>
</dbReference>
<proteinExistence type="predicted"/>
<sequence length="182" mass="20563">MTRDPLGEAGGLNLYAFVGNNPVNWGDPWGLKPGDLFNTIEDAAIDASNYIYPNSIQNKSEYGGWIWKRTGGLPWKRTVQYGYDDPVTQKNHRHVEITIRTCEGERPEKTPVAIFHSHAIDNPRYDGENFSLEDRSIAERKSIERIFPIFVITPLGVIKKYDPINGISIIGQYSGAFIGFPY</sequence>
<evidence type="ECO:0000259" key="1">
    <source>
        <dbReference type="Pfam" id="PF14220"/>
    </source>
</evidence>
<dbReference type="Pfam" id="PF14220">
    <property type="entry name" value="DUF4329"/>
    <property type="match status" value="1"/>
</dbReference>
<accession>A0A0S6VS93</accession>
<protein>
    <submittedName>
        <fullName evidence="2">RhsD protein</fullName>
    </submittedName>
</protein>
<dbReference type="Proteomes" id="UP000030700">
    <property type="component" value="Unassembled WGS sequence"/>
</dbReference>
<keyword evidence="3" id="KW-1185">Reference proteome</keyword>
<dbReference type="NCBIfam" id="TIGR03696">
    <property type="entry name" value="Rhs_assc_core"/>
    <property type="match status" value="1"/>
</dbReference>
<evidence type="ECO:0000313" key="2">
    <source>
        <dbReference type="EMBL" id="GAK50183.1"/>
    </source>
</evidence>
<dbReference type="InterPro" id="IPR025479">
    <property type="entry name" value="DUF4329"/>
</dbReference>
<reference evidence="2 3" key="1">
    <citation type="journal article" date="2015" name="PeerJ">
        <title>First genomic representation of candidate bacterial phylum KSB3 points to enhanced environmental sensing as a trigger of wastewater bulking.</title>
        <authorList>
            <person name="Sekiguchi Y."/>
            <person name="Ohashi A."/>
            <person name="Parks D.H."/>
            <person name="Yamauchi T."/>
            <person name="Tyson G.W."/>
            <person name="Hugenholtz P."/>
        </authorList>
    </citation>
    <scope>NUCLEOTIDE SEQUENCE [LARGE SCALE GENOMIC DNA]</scope>
</reference>
<organism evidence="2 3">
    <name type="scientific">Candidatus Moduliflexus flocculans</name>
    <dbReference type="NCBI Taxonomy" id="1499966"/>
    <lineage>
        <taxon>Bacteria</taxon>
        <taxon>Candidatus Moduliflexota</taxon>
        <taxon>Candidatus Moduliflexia</taxon>
        <taxon>Candidatus Moduliflexales</taxon>
        <taxon>Candidatus Moduliflexaceae</taxon>
    </lineage>
</organism>
<dbReference type="STRING" id="1499966.U14_01410"/>
<dbReference type="HOGENOM" id="CLU_1479311_0_0_0"/>